<dbReference type="Gene3D" id="3.30.300.30">
    <property type="match status" value="1"/>
</dbReference>
<dbReference type="InterPro" id="IPR009081">
    <property type="entry name" value="PP-bd_ACP"/>
</dbReference>
<dbReference type="PROSITE" id="PS00455">
    <property type="entry name" value="AMP_BINDING"/>
    <property type="match status" value="1"/>
</dbReference>
<dbReference type="Pfam" id="PF00501">
    <property type="entry name" value="AMP-binding"/>
    <property type="match status" value="1"/>
</dbReference>
<dbReference type="InterPro" id="IPR040097">
    <property type="entry name" value="FAAL/FAAC"/>
</dbReference>
<protein>
    <submittedName>
        <fullName evidence="15">Phn2</fullName>
    </submittedName>
</protein>
<dbReference type="InterPro" id="IPR029058">
    <property type="entry name" value="AB_hydrolase_fold"/>
</dbReference>
<dbReference type="InterPro" id="IPR014043">
    <property type="entry name" value="Acyl_transferase_dom"/>
</dbReference>
<feature type="domain" description="Carrier" evidence="12">
    <location>
        <begin position="5200"/>
        <end position="5282"/>
    </location>
</feature>
<dbReference type="SMART" id="SM00827">
    <property type="entry name" value="PKS_AT"/>
    <property type="match status" value="4"/>
</dbReference>
<evidence type="ECO:0000256" key="2">
    <source>
        <dbReference type="ARBA" id="ARBA00022450"/>
    </source>
</evidence>
<dbReference type="Pfam" id="PF22621">
    <property type="entry name" value="CurL-like_PKS_C"/>
    <property type="match status" value="2"/>
</dbReference>
<dbReference type="InterPro" id="IPR016036">
    <property type="entry name" value="Malonyl_transacylase_ACP-bd"/>
</dbReference>
<dbReference type="GO" id="GO:0008236">
    <property type="term" value="F:serine-type peptidase activity"/>
    <property type="evidence" value="ECO:0007669"/>
    <property type="project" value="InterPro"/>
</dbReference>
<feature type="region of interest" description="N-terminal hotdog fold" evidence="10">
    <location>
        <begin position="3390"/>
        <end position="3515"/>
    </location>
</feature>
<dbReference type="PROSITE" id="PS50075">
    <property type="entry name" value="CARRIER"/>
    <property type="match status" value="5"/>
</dbReference>
<dbReference type="SUPFAM" id="SSF56801">
    <property type="entry name" value="Acetyl-CoA synthetase-like"/>
    <property type="match status" value="1"/>
</dbReference>
<dbReference type="InterPro" id="IPR042104">
    <property type="entry name" value="PKS_dehydratase_sf"/>
</dbReference>
<dbReference type="InterPro" id="IPR055123">
    <property type="entry name" value="SpnB-like_Rossmann"/>
</dbReference>
<dbReference type="Gene3D" id="1.10.1200.10">
    <property type="entry name" value="ACP-like"/>
    <property type="match status" value="5"/>
</dbReference>
<gene>
    <name evidence="15" type="primary">phn2</name>
</gene>
<comment type="similarity">
    <text evidence="1">Belongs to the ATP-dependent AMP-binding enzyme family.</text>
</comment>
<dbReference type="InterPro" id="IPR013968">
    <property type="entry name" value="PKS_KR"/>
</dbReference>
<feature type="region of interest" description="C-terminal hotdog fold" evidence="10">
    <location>
        <begin position="3527"/>
        <end position="3676"/>
    </location>
</feature>
<feature type="region of interest" description="Disordered" evidence="11">
    <location>
        <begin position="374"/>
        <end position="400"/>
    </location>
</feature>
<dbReference type="Pfam" id="PF00550">
    <property type="entry name" value="PP-binding"/>
    <property type="match status" value="5"/>
</dbReference>
<evidence type="ECO:0000256" key="6">
    <source>
        <dbReference type="ARBA" id="ARBA00022737"/>
    </source>
</evidence>
<dbReference type="PROSITE" id="PS52019">
    <property type="entry name" value="PKS_MFAS_DH"/>
    <property type="match status" value="3"/>
</dbReference>
<feature type="active site" description="Proton acceptor; for dehydratase activity" evidence="10">
    <location>
        <position position="3422"/>
    </location>
</feature>
<dbReference type="InterPro" id="IPR049551">
    <property type="entry name" value="PKS_DH_C"/>
</dbReference>
<evidence type="ECO:0000256" key="7">
    <source>
        <dbReference type="ARBA" id="ARBA00022832"/>
    </source>
</evidence>
<dbReference type="PANTHER" id="PTHR43775">
    <property type="entry name" value="FATTY ACID SYNTHASE"/>
    <property type="match status" value="1"/>
</dbReference>
<dbReference type="InterPro" id="IPR042099">
    <property type="entry name" value="ANL_N_sf"/>
</dbReference>
<dbReference type="GO" id="GO:0006508">
    <property type="term" value="P:proteolysis"/>
    <property type="evidence" value="ECO:0007669"/>
    <property type="project" value="InterPro"/>
</dbReference>
<feature type="domain" description="PKS/mFAS DH" evidence="14">
    <location>
        <begin position="1626"/>
        <end position="1908"/>
    </location>
</feature>
<feature type="active site" description="Proton acceptor; for dehydratase activity" evidence="10">
    <location>
        <position position="1658"/>
    </location>
</feature>
<dbReference type="Pfam" id="PF14765">
    <property type="entry name" value="PS-DH"/>
    <property type="match status" value="3"/>
</dbReference>
<dbReference type="SUPFAM" id="SSF55048">
    <property type="entry name" value="Probable ACP-binding domain of malonyl-CoA ACP transacylase"/>
    <property type="match status" value="4"/>
</dbReference>
<dbReference type="InterPro" id="IPR001375">
    <property type="entry name" value="Peptidase_S9_cat"/>
</dbReference>
<feature type="active site" description="Proton donor; for dehydratase activity" evidence="10">
    <location>
        <position position="3591"/>
    </location>
</feature>
<organism evidence="15">
    <name type="scientific">Nannocystis pusilla</name>
    <dbReference type="NCBI Taxonomy" id="889268"/>
    <lineage>
        <taxon>Bacteria</taxon>
        <taxon>Pseudomonadati</taxon>
        <taxon>Myxococcota</taxon>
        <taxon>Polyangia</taxon>
        <taxon>Nannocystales</taxon>
        <taxon>Nannocystaceae</taxon>
        <taxon>Nannocystis</taxon>
    </lineage>
</organism>
<dbReference type="GO" id="GO:0032259">
    <property type="term" value="P:methylation"/>
    <property type="evidence" value="ECO:0007669"/>
    <property type="project" value="UniProtKB-KW"/>
</dbReference>
<comment type="function">
    <text evidence="9">Involved in production of the polyketide antibiotic thailandamide.</text>
</comment>
<dbReference type="Pfam" id="PF08659">
    <property type="entry name" value="KR"/>
    <property type="match status" value="3"/>
</dbReference>
<dbReference type="GO" id="GO:0031177">
    <property type="term" value="F:phosphopantetheine binding"/>
    <property type="evidence" value="ECO:0007669"/>
    <property type="project" value="InterPro"/>
</dbReference>
<dbReference type="SUPFAM" id="SSF47336">
    <property type="entry name" value="ACP-like"/>
    <property type="match status" value="5"/>
</dbReference>
<dbReference type="InterPro" id="IPR016039">
    <property type="entry name" value="Thiolase-like"/>
</dbReference>
<evidence type="ECO:0000256" key="1">
    <source>
        <dbReference type="ARBA" id="ARBA00006432"/>
    </source>
</evidence>
<dbReference type="InterPro" id="IPR036736">
    <property type="entry name" value="ACP-like_sf"/>
</dbReference>
<dbReference type="Pfam" id="PF00109">
    <property type="entry name" value="ketoacyl-synt"/>
    <property type="match status" value="4"/>
</dbReference>
<feature type="domain" description="Carrier" evidence="12">
    <location>
        <begin position="7005"/>
        <end position="7081"/>
    </location>
</feature>
<dbReference type="InterPro" id="IPR025110">
    <property type="entry name" value="AMP-bd_C"/>
</dbReference>
<dbReference type="InterPro" id="IPR049900">
    <property type="entry name" value="PKS_mFAS_DH"/>
</dbReference>
<evidence type="ECO:0000256" key="9">
    <source>
        <dbReference type="ARBA" id="ARBA00054155"/>
    </source>
</evidence>
<keyword evidence="4" id="KW-0489">Methyltransferase</keyword>
<feature type="compositionally biased region" description="Polar residues" evidence="11">
    <location>
        <begin position="5176"/>
        <end position="5189"/>
    </location>
</feature>
<dbReference type="GO" id="GO:0008168">
    <property type="term" value="F:methyltransferase activity"/>
    <property type="evidence" value="ECO:0007669"/>
    <property type="project" value="UniProtKB-KW"/>
</dbReference>
<feature type="active site" description="Proton acceptor; for dehydratase activity" evidence="10">
    <location>
        <position position="6230"/>
    </location>
</feature>
<dbReference type="InterPro" id="IPR001227">
    <property type="entry name" value="Ac_transferase_dom_sf"/>
</dbReference>
<dbReference type="InterPro" id="IPR020807">
    <property type="entry name" value="PKS_DH"/>
</dbReference>
<feature type="region of interest" description="Disordered" evidence="11">
    <location>
        <begin position="3503"/>
        <end position="3530"/>
    </location>
</feature>
<feature type="domain" description="Ketosynthase family 3 (KS3)" evidence="13">
    <location>
        <begin position="5305"/>
        <end position="5729"/>
    </location>
</feature>
<keyword evidence="8" id="KW-0443">Lipid metabolism</keyword>
<dbReference type="SUPFAM" id="SSF53474">
    <property type="entry name" value="alpha/beta-Hydrolases"/>
    <property type="match status" value="1"/>
</dbReference>
<feature type="domain" description="Ketosynthase family 3 (KS3)" evidence="13">
    <location>
        <begin position="4270"/>
        <end position="4693"/>
    </location>
</feature>
<dbReference type="PROSITE" id="PS52004">
    <property type="entry name" value="KS3_2"/>
    <property type="match status" value="4"/>
</dbReference>
<dbReference type="InterPro" id="IPR014031">
    <property type="entry name" value="Ketoacyl_synth_C"/>
</dbReference>
<dbReference type="SMART" id="SM00823">
    <property type="entry name" value="PKS_PP"/>
    <property type="match status" value="5"/>
</dbReference>
<dbReference type="Gene3D" id="3.40.47.10">
    <property type="match status" value="4"/>
</dbReference>
<dbReference type="InterPro" id="IPR000873">
    <property type="entry name" value="AMP-dep_synth/lig_dom"/>
</dbReference>
<dbReference type="PROSITE" id="PS00606">
    <property type="entry name" value="KS3_1"/>
    <property type="match status" value="4"/>
</dbReference>
<dbReference type="CDD" id="cd08956">
    <property type="entry name" value="KR_3_FAS_SDR_x"/>
    <property type="match status" value="2"/>
</dbReference>
<dbReference type="InterPro" id="IPR020845">
    <property type="entry name" value="AMP-binding_CS"/>
</dbReference>
<dbReference type="InterPro" id="IPR057326">
    <property type="entry name" value="KR_dom"/>
</dbReference>
<evidence type="ECO:0000256" key="8">
    <source>
        <dbReference type="ARBA" id="ARBA00023098"/>
    </source>
</evidence>
<dbReference type="GO" id="GO:0004312">
    <property type="term" value="F:fatty acid synthase activity"/>
    <property type="evidence" value="ECO:0007669"/>
    <property type="project" value="TreeGrafter"/>
</dbReference>
<feature type="domain" description="Ketosynthase family 3 (KS3)" evidence="13">
    <location>
        <begin position="725"/>
        <end position="1152"/>
    </location>
</feature>
<accession>X2KS74</accession>
<dbReference type="FunFam" id="3.40.366.10:FF:000002">
    <property type="entry name" value="Probable polyketide synthase 2"/>
    <property type="match status" value="2"/>
</dbReference>
<evidence type="ECO:0000256" key="10">
    <source>
        <dbReference type="PROSITE-ProRule" id="PRU01363"/>
    </source>
</evidence>
<dbReference type="GO" id="GO:0006633">
    <property type="term" value="P:fatty acid biosynthetic process"/>
    <property type="evidence" value="ECO:0007669"/>
    <property type="project" value="InterPro"/>
</dbReference>
<dbReference type="Gene3D" id="3.40.50.1820">
    <property type="entry name" value="alpha/beta hydrolase"/>
    <property type="match status" value="1"/>
</dbReference>
<feature type="region of interest" description="Disordered" evidence="11">
    <location>
        <begin position="600"/>
        <end position="620"/>
    </location>
</feature>
<feature type="compositionally biased region" description="Pro residues" evidence="11">
    <location>
        <begin position="3518"/>
        <end position="3527"/>
    </location>
</feature>
<dbReference type="InterPro" id="IPR018201">
    <property type="entry name" value="Ketoacyl_synth_AS"/>
</dbReference>
<dbReference type="InterPro" id="IPR020841">
    <property type="entry name" value="PKS_Beta-ketoAc_synthase_dom"/>
</dbReference>
<dbReference type="FunFam" id="3.40.47.10:FF:000019">
    <property type="entry name" value="Polyketide synthase type I"/>
    <property type="match status" value="4"/>
</dbReference>
<evidence type="ECO:0000256" key="11">
    <source>
        <dbReference type="SAM" id="MobiDB-lite"/>
    </source>
</evidence>
<dbReference type="SUPFAM" id="SSF53901">
    <property type="entry name" value="Thiolase-like"/>
    <property type="match status" value="4"/>
</dbReference>
<dbReference type="SMART" id="SM00826">
    <property type="entry name" value="PKS_DH"/>
    <property type="match status" value="3"/>
</dbReference>
<dbReference type="InterPro" id="IPR020806">
    <property type="entry name" value="PKS_PP-bd"/>
</dbReference>
<dbReference type="SMART" id="SM01294">
    <property type="entry name" value="PKS_PP_betabranch"/>
    <property type="match status" value="2"/>
</dbReference>
<dbReference type="Gene3D" id="3.40.50.720">
    <property type="entry name" value="NAD(P)-binding Rossmann-like Domain"/>
    <property type="match status" value="3"/>
</dbReference>
<feature type="domain" description="Carrier" evidence="12">
    <location>
        <begin position="2394"/>
        <end position="2469"/>
    </location>
</feature>
<evidence type="ECO:0000256" key="5">
    <source>
        <dbReference type="ARBA" id="ARBA00022679"/>
    </source>
</evidence>
<dbReference type="GO" id="GO:0071766">
    <property type="term" value="P:Actinobacterium-type cell wall biogenesis"/>
    <property type="evidence" value="ECO:0007669"/>
    <property type="project" value="UniProtKB-ARBA"/>
</dbReference>
<proteinExistence type="inferred from homology"/>
<dbReference type="InterPro" id="IPR049552">
    <property type="entry name" value="PKS_DH_N"/>
</dbReference>
<dbReference type="Gene3D" id="3.10.129.110">
    <property type="entry name" value="Polyketide synthase dehydratase"/>
    <property type="match status" value="3"/>
</dbReference>
<feature type="region of interest" description="C-terminal hotdog fold" evidence="10">
    <location>
        <begin position="6341"/>
        <end position="6488"/>
    </location>
</feature>
<dbReference type="Pfam" id="PF23024">
    <property type="entry name" value="AMP-dom_DIP2-like"/>
    <property type="match status" value="1"/>
</dbReference>
<reference evidence="15" key="1">
    <citation type="journal article" date="2014" name="ChemBioChem">
        <title>Biosynthesis of phenylnannolone A, a MDR reversal agent from the halotolerant myxobacterium Nannocystis pusilla B150.</title>
        <authorList>
            <person name="Bouhired S.M."/>
            <person name="Cruesemann M."/>
            <person name="Almeida C."/>
            <person name="Weber T."/>
            <person name="Piel J."/>
            <person name="Schaeberle T.F."/>
            <person name="Koenig G.M."/>
        </authorList>
    </citation>
    <scope>NUCLEOTIDE SEQUENCE</scope>
    <source>
        <strain evidence="15">B150</strain>
    </source>
</reference>
<dbReference type="Pfam" id="PF22953">
    <property type="entry name" value="SpnB_Rossmann"/>
    <property type="match status" value="1"/>
</dbReference>
<dbReference type="InterPro" id="IPR014030">
    <property type="entry name" value="Ketoacyl_synth_N"/>
</dbReference>
<feature type="region of interest" description="C-terminal hotdog fold" evidence="10">
    <location>
        <begin position="1763"/>
        <end position="1908"/>
    </location>
</feature>
<feature type="domain" description="PKS/mFAS DH" evidence="14">
    <location>
        <begin position="6198"/>
        <end position="6488"/>
    </location>
</feature>
<dbReference type="SUPFAM" id="SSF51735">
    <property type="entry name" value="NAD(P)-binding Rossmann-fold domains"/>
    <property type="match status" value="6"/>
</dbReference>
<dbReference type="InterPro" id="IPR045851">
    <property type="entry name" value="AMP-bd_C_sf"/>
</dbReference>
<dbReference type="SMART" id="SM00825">
    <property type="entry name" value="PKS_KS"/>
    <property type="match status" value="4"/>
</dbReference>
<feature type="domain" description="Ketosynthase family 3 (KS3)" evidence="13">
    <location>
        <begin position="2488"/>
        <end position="2913"/>
    </location>
</feature>
<dbReference type="Pfam" id="PF00698">
    <property type="entry name" value="Acyl_transf_1"/>
    <property type="match status" value="4"/>
</dbReference>
<feature type="region of interest" description="Disordered" evidence="11">
    <location>
        <begin position="5170"/>
        <end position="5189"/>
    </location>
</feature>
<dbReference type="SMART" id="SM00822">
    <property type="entry name" value="PKS_KR"/>
    <property type="match status" value="3"/>
</dbReference>
<evidence type="ECO:0000259" key="14">
    <source>
        <dbReference type="PROSITE" id="PS52019"/>
    </source>
</evidence>
<feature type="domain" description="Carrier" evidence="12">
    <location>
        <begin position="4175"/>
        <end position="4250"/>
    </location>
</feature>
<dbReference type="Pfam" id="PF02801">
    <property type="entry name" value="Ketoacyl-synt_C"/>
    <property type="match status" value="4"/>
</dbReference>
<dbReference type="CDD" id="cd05931">
    <property type="entry name" value="FAAL"/>
    <property type="match status" value="1"/>
</dbReference>
<evidence type="ECO:0000259" key="12">
    <source>
        <dbReference type="PROSITE" id="PS50075"/>
    </source>
</evidence>
<name>X2KS74_9BACT</name>
<dbReference type="EMBL" id="KF739396">
    <property type="protein sequence ID" value="AHN85651.1"/>
    <property type="molecule type" value="Genomic_DNA"/>
</dbReference>
<keyword evidence="7" id="KW-0276">Fatty acid metabolism</keyword>
<dbReference type="InterPro" id="IPR032821">
    <property type="entry name" value="PKS_assoc"/>
</dbReference>
<dbReference type="Gene3D" id="3.30.70.3290">
    <property type="match status" value="4"/>
</dbReference>
<dbReference type="InterPro" id="IPR006162">
    <property type="entry name" value="Ppantetheine_attach_site"/>
</dbReference>
<feature type="active site" description="Proton donor; for dehydratase activity" evidence="10">
    <location>
        <position position="1823"/>
    </location>
</feature>
<keyword evidence="2" id="KW-0596">Phosphopantetheine</keyword>
<evidence type="ECO:0000256" key="3">
    <source>
        <dbReference type="ARBA" id="ARBA00022553"/>
    </source>
</evidence>
<dbReference type="GO" id="GO:0004315">
    <property type="term" value="F:3-oxoacyl-[acyl-carrier-protein] synthase activity"/>
    <property type="evidence" value="ECO:0007669"/>
    <property type="project" value="InterPro"/>
</dbReference>
<evidence type="ECO:0000256" key="4">
    <source>
        <dbReference type="ARBA" id="ARBA00022603"/>
    </source>
</evidence>
<dbReference type="Gene3D" id="3.40.50.12780">
    <property type="entry name" value="N-terminal domain of ligase-like"/>
    <property type="match status" value="1"/>
</dbReference>
<dbReference type="Gene3D" id="3.40.366.10">
    <property type="entry name" value="Malonyl-Coenzyme A Acyl Carrier Protein, domain 2"/>
    <property type="match status" value="4"/>
</dbReference>
<dbReference type="Pfam" id="PF00326">
    <property type="entry name" value="Peptidase_S9"/>
    <property type="match status" value="1"/>
</dbReference>
<dbReference type="InterPro" id="IPR016035">
    <property type="entry name" value="Acyl_Trfase/lysoPLipase"/>
</dbReference>
<dbReference type="SUPFAM" id="SSF52151">
    <property type="entry name" value="FabD/lysophospholipase-like"/>
    <property type="match status" value="4"/>
</dbReference>
<feature type="region of interest" description="N-terminal hotdog fold" evidence="10">
    <location>
        <begin position="1626"/>
        <end position="1751"/>
    </location>
</feature>
<evidence type="ECO:0000313" key="15">
    <source>
        <dbReference type="EMBL" id="AHN85651.1"/>
    </source>
</evidence>
<dbReference type="InterPro" id="IPR050091">
    <property type="entry name" value="PKS_NRPS_Biosynth_Enz"/>
</dbReference>
<dbReference type="PANTHER" id="PTHR43775:SF51">
    <property type="entry name" value="INACTIVE PHENOLPHTHIOCEROL SYNTHESIS POLYKETIDE SYNTHASE TYPE I PKS1-RELATED"/>
    <property type="match status" value="1"/>
</dbReference>
<feature type="domain" description="PKS/mFAS DH" evidence="14">
    <location>
        <begin position="3390"/>
        <end position="3676"/>
    </location>
</feature>
<dbReference type="Pfam" id="PF21089">
    <property type="entry name" value="PKS_DH_N"/>
    <property type="match status" value="3"/>
</dbReference>
<feature type="domain" description="Carrier" evidence="12">
    <location>
        <begin position="624"/>
        <end position="700"/>
    </location>
</feature>
<feature type="active site" description="Proton donor; for dehydratase activity" evidence="10">
    <location>
        <position position="6404"/>
    </location>
</feature>
<evidence type="ECO:0000259" key="13">
    <source>
        <dbReference type="PROSITE" id="PS52004"/>
    </source>
</evidence>
<keyword evidence="6" id="KW-0677">Repeat</keyword>
<dbReference type="CDD" id="cd00833">
    <property type="entry name" value="PKS"/>
    <property type="match status" value="4"/>
</dbReference>
<sequence>MQSQSHGRFERASRNLLDLLDEQATAFAGKIAYAFLERGEHVTAQVSFAALRERAYVIAAELAKHCRPGDRAVLAFPPGIEFVEAFWGCLCAGVIAVPSYLPEPGNQQRHLHRLYGTVDDARPAVILTSAGAHDRLQRLLLAAPNPVAAPCLATDAIREDPSAERPSLPASVSSETLATLIYTSGSTGDPKGVCVTHGNALHNIELVRDKFDNDEDATYVSWLPLFHDLGLIVVMLGAFQCGATCYLMDAVDFIRDPICWLRAISRYRGRNAGGPNFAFELCARKVTPEQLGELDLRCWDVAFNGAEPVRADTMERFAQVFAPCGFRSTAFYPCYGMAEATGMISGGASRAAPVVELFDEQSLGRGVVKVADKGGASADDDTVASRSHGRSLVGNGTAGGGQEIAIVDPDTYERCPPLTVGEVWLRGPSIGPGYWQRPEATRETYGETIAHEDDGTYLRTGDLGFVRDGEVFLTGRLKDLIIIRGANHYPQDIELSVERSHAALRGGGCVVFPVETDTEERVGIIAETLSDRDPGEQSAEILRSIRAAVTREHEVGVAVIALVPPRTVLKTTSGKPRRRANRSTLFAGQFPVWAEWRDAQRPAGDTAAPPDAPRPSPIPKHKLARRRDELFQLVHGVVAARLNAPEILPDRPLQELGFDSLAAVEIQAQLAKQLGVELPATLLYDHPTLRALTSFLLQTVLLAPHESAEEASEDGRGLSTLADPDEPIAVIAMACRLPGGIKEPDAYWRVLAQALDVIAPFPADRWDAEALYDPDPDHKGKTYCTQGGFLADLEQFDAAFFGISPREAQAMDPQQRLVLETAWEALERAGIVPETLYGSQTGVYIGAMDSDYHLWGEDARALGLLDGYVSTGNTGSVLSGRVSYVLGLQGPALTVDTACSSSLVALHLAAQGLRNGECDLALCGGVQVMNTPAAFVELSRLRALAPDGRSKSFSAQADGAGWSEGCGMVLLKRLSDAQRQGDRVLAVIRGTAVNQDGRSQGLTAPNGPSQERVIRRALERSQLAPRDIDVVEAHGTGTALGDPIEAGALSAVFGSDRPAEQPLYLGSVKSNLGHTQAAAGVTAIIKMVLALQHEVLPRTLHAEEPSPHIRWEGSPLALLQAAHSWPRGERPRRAGVSSFGISGTNAHVILEEAPAEGPHIEPDVALAASPDAVPLVLSARSPEALRAQASQLGAHLSAHPEQSLVDVAHSLVTTRSLFGHRAVVLATSREAATEKLAALALGATDSRTIAGVAAQTRGKLAFVFPGQGGQWPHMARALLRGSQLFREQIEQCNEALSPYCDWSLIDMLDGTLGAEAWERIEVVQPALFAMWVSLAALWRDMGVEPDGVIGHSQGEIAAACVAGALPLAEAARISALRSRTFKKLEGRGAMAAVEMGEEELEARLRALGTGVEVAVNNGTNSCVVSGTPAAIEAFVAQLTRDGVFARRLQTTCATHWAQAEEIRDELLTSLGAVRRADGSIPIYSTVLAAPIGGGELDAQYWYANTRERVRMRQTVETMLADGFRYFVEVSSHPVLTMAVERSLAGAKLAGAAVGSLRRDEGQPEKLLEGLAELHVAGLEVDWTRLLPPARVVELPTYPFERHRFWKKEWREREPDVGTAGMTQVDHPLLVGATGLADAEGVLFTTELSQHTVPWLKDHRVLDLLLVPGTAILEMMMVAGQLLGTPEVRDLTLMSGLVLPERGSLHVQFRASAGEPDGGRRIALYSRPAEAPLELSWTCHATGHLGPASAARGASLDAWPAPGAEAVATDNLYDQLAQQGLVYGPTFQGLKQLAVRDQAWFAEIKPRLTTHEASRYRIHPGLLDAALHGLSLALPSAGADALWLPFGFEDVAVWNTGAAELRVRVRLHQQPGDGDEVAQAELDLFDGQGEAVGRVGTLRLRRASRAQVRASRTGEPPLHRLAWTARALEVTQNIATSEVVVLGAGRLAARLGVRAVSEVAELLAGPAPRIVVIDASEAIERTGSNEHALKGMSGATYHSPDELRAQLGAALEPLQQLLAQPSLEAAQLVWVTEQAVSTGPADPVASLAQAGLWGMIRSARNETSRPLRLMDVEAGSSSELLWNALSQPEAPELAVRGSAVLRPRLEPCAADEATSPALRKDGTVLLTGGTGELGQTVARHLVREHGIRHLVLTSRRGRDAAGVEALLAELADLGAQVEVVRCDVSQREAVADLLATLDPPLSAVFHCAAVLDDGLVPALTPPRMDVVLRAKVDSALHLDALTAELPLDAFVMFSSVAGVIGSAGQANYAAANTVLDALASQRRARGQAGQSLAWGLWHPQGLGMTARLSPAQLQRLKRQGLNALRVATGMRLLDAALRRPDALLVPIERATGELDESAPFLIRDGQPRKARAADAKVATGLWAALRGLDAPARQQKLLEWVQTETAGVLGLQGRQAVAADRPLKELGLDSLMAVELRNRLAARAELSLPSTLAFDYPTARQIAEQIAARRAPETAAAPVATSRPATDVDAPIAIVAMSCRLPGGVDTLEAFWELLEHGRDAIEPCPRGRWDLEALYDPDPEQRGTTYCTQGGFLADVAGFDASFFGISPREAQAMDPQQRLVLETAWEVLESAGIVPAQLQRSQTGVYIGAMASDYHVFGRRPDDLEALDGYRVTGNAGSVISGRIAYVLGLQGPALTVDTACSSSLVALHLAAQGLRNGECDLALCGGVQVMNAPTTFIEFSRLRGMAPDGRCKSFSADADGAGWSEGCGMLLLKRLPDAERDGDRILAVLRGSAVNQDGRSQGLTAPNGPSQERVIRRALELSHLEPQAIDAVEAHGTGTVLGDPIEAGALSAVFGARDEGPLYLGSVKSNLGHTQAAAGVTGVIKMVLALQHELLPRTLHAQQATPHIAWEQSGLQLLQAPLPWPRGSRVRRAGISSFGISGTNAHLILEEAPAPVEPARATPTDDKTAWPLLLSARSATTLAAQAARLQTHLRQHPEQSLVDVAFSLATARTQFEHRAVVLAASSEAAIEQLARLQQGRFDRTILGPPRSDALEPSGKLALLFSGQGAQRPAMGRALRRYPVFARALEAVFAELADRLPSLPAVMLADPDTPEAALLEQTLYTQTGLFALQVALYRLWESMGLVPDVLLGHSVGEIAVAHVAGILSLADACTLVAERARLMQALPSGGAMVSVVASERAVLDVLADCPEPVDIAGVNGPLSTVISGSEAAVLHAVHALELHGYKTTRLRVSHAFHSARMEPMLADFARVARGLTYHSPQRAIVSTRTGALVDPDELCDPEYWVRQIREPVRFADGVRALADLGVSTYLELGPHGVLCGLASACLDAPRPSVFVPSLHADEPADHGFLAAAAALHTHGLDLRWTALLPVDARRVELPTYPFERQSYWLDEQRTAELSAASLGMTAIEHPLLFGAIRPADTESVLFTSRLSQRAIPWFTEHRVFETTLVPGTALLELAMAAGQALDMPALNDLALVSALAWPETDAIHVQVQVSAEGPDGDRQVDLYSRPEDAAMASAWTRHATGRLGPSSTSRPPQLGPWPPPDSDPVDLAGHYERTARLGLDYGPSFRGLRQLFRAEREPTLWYAEASLLPEQVAEASRYRIHPALLDAALHGLSLALPAAGGDALWLPFGFEDVAVWHTGAAELRVRVRLHQQPGDGDEVAQAELDLYDGQGEAIGRIGGLRLRRASRAQVRASRTGEPPLHRLAWSPSRALDITPSPSEVVVLGAGRLAARLGLRGVSEVAELLAGPAPRTVVIDATELARRADELRAQSSHTIEWTGSNGHGSMGMSDATGQDPDELRAQLSAALMPLQQLLAQPSLEAAQLVWVTEQAVSTGPADPVVALAQAGLWGLIRSARNETSRPLRLVDVEADSSSDLLWNALSQAEAPELAVRGAAVLRPRLEPCAADTETTPALRTDGTVLLTGGTGELGQAVARHLVREHGIRHLVLTSRRGRDAAGVEALLAELANLGAQVEVVRCDVSQREAVADLLAAIDPPLSAVFHCAAVLDDGLVPTLTPARMDVVLRAKVDSALHLDALTAELPLDAFVMFSSVAGVIGSAGQANYAAANTVLDALASQRRARGQAGQSLAWGLWHPQGLGMTARLSSAQLQRLKRQGLSALRVPTGMRLLDAALRRPDALLVPIERATGELDESAPFLIRDGQPRKARPVDANVSTGLWAALRGLDASARQQKLLEWVQTETAGVLGLQGRQAVAADRPLKELGLDSLMAVDLRNRLATRAELSLASTLAFDYPTARQIAEHIAARRAPEAVAAAAPVTTSRPTDVDAPIAIVAMACRLPGGVDTLESFWELLEHGRDVIEPCARWDLEALYDPDPEHRGKTYCTQGGFLADVAGFDASFFGISPREAQAMDPQQRLVLETAWEVLERAGIVPAQLQRSQTGVYIGAMGSDYHVFGRGPDDLEALDGYCVTGNAGSVISGRIAYVLGLQGPALTVDTACSSSLVALHLAAQGLRNGECDLALCGGVQVMNGPTTFIEFSRLRGVAPDGRCKSFSADADGAGWSEGCGMLLLKRLPDAERDGDRILAVLRGSAVNQDGRSQGLTAPNGPSQERVIRRALEQSRLGPEAIDAVEAHGTGTVLGDPIEAGALSAVFGARDDRPLYLGSVKSNLGHTQAAAGVTGVIKMVLAMQHELLPRTLHAQQASPHIAWASSGLQLLQAPLPWPRGSRVRRAGISSFGISGTNAHLILEEAPAPVEPARTTITNAHLILEEAPAPVEPTQWTANDKTVWPLLISARSATTLVAQATRLQAHLRQHPEQSLRDVAFSLATARTQFEHRAVVLADSSQAAIERLAKLQQDPRSDVLEPSGKLALLFSGQGAQRPAMGRALRRYPVFARALEAVFAELADRLPSLPAVMLADADAPEAALLEQTLYTQTGLFALQVALFRLWDSMGLVPDVLLGHSVGEIAVAHVAGILSLADACTLVAERARLMQALPSGGAMVSVVASERAVLDVLASCPEPVDIAGVNGPLSTVISGSEAAVLHAVHALELQGYKTTRLRVSHAFHSARMEPMLADFARVARGLTYHSPQRAIVSTRTGALVDPDELCDPDYWVRQVREPVRFADGVRALADLGVSTFLELGPHGVLCGLASACLDAPRPSIFVPSLRADEPADHSFLTAAAALHTHGLDLRWTGLLPVDARRVELPTYPFERQSYWLEPPSSATVSRAVDSQRATTTSRGPDSRGTSMFLKHLDGFAREDRLRHLLQLVLGESAATLGHPDASQVDPDRGFADLGMNSLMAVQLRERLQARTGLHIPATVAFDHPSPARVASFLLERSEATLHERVEAAPDVHPVNSSADDEPIAIVGVGLRLPGGCVDLTSLWRLLEHGVDAVTTIPADRWALDDFYDPVAGEPGKSYVREAGFLSGIDEFDPGFFHISPREAKSIDPQHRMLLQVAWQTLEMAGVVPGSLRDSQTGVFVACGASEYGLHMGAGEDPYEFTRALQSFSAGRLAYTLGLQGPALSVETACSSSLVALHLACQSLRSGECSLALAAGAQLMISPEPFLMLSRIRALAPDGRCKTFSEQADGYGRGEGVVVLALERLSAARANGRRILALVRGSAINHDGASSGLTVPNGLSQQKVLRAALRAAGVDAATVDYVECHGTGTHLGDPIEVQALGDVYGAARPLEQRVKLGTIKPNIGHLEFAAGLAGVAKVIAAFQQQALPATIHTLPRNGHIEWDRLAVSVVDSLTPWPSRPQEQPRRAGVSSFGLSGMNAHVILEEAPPAISPPAAATASEPAAVPLLLSARSEAALAMQASRLAEHLGQQPGQRLLDVAWSLATTRTHFEHRAVVLADSHESARARLHELTQGARISSRVSRTAASGSVAFLFTGQGSQRCGMGQELARRFPVFRAALDEVLAHLAPQLPTLRDIMFAPADSAEGRSLHQTGHTQPALFALQIALFRLWEDLGVRPGWLLGHSVGEIAAAHAAGVLSLADACKLVAARGRLMQGLTARGVMYSVLAAEADVREQLGERAGLVDIAGVNGPRSTVIAGDEHAVDELVRALAERGIKSSRLQVSHAFHSPLMEPMLAELREVAQGLDYRAPALRLVSTRTGRAAAPEDFVTAEYWVRQAREAVQFAAAMRTLADNNVDTYIELGPDGVLSRMGVKCLTEADQRRSRFLPSLRAGEAEAETLLTAAGKLHTEGHEVNWASLFAGARSVELPTYAFERQRYWLDPRPSATAAAPRTLHPFLSSRIDAADGNVTLFSGHLDLESTPWLRDHRVAGSVILPTTAYMDLMLSVGAKSLGPVPLELEGLIVERPLLLAAEQSAEIQVDVQSTPGPDGGLTASVHSRRPDARAWQFHARARVHHRPWQQPEPARKQRLDAIRQRAERVMEGSEFYAAWRARGNDWGPAFQTIERLWIDGRTCVAQLRVRPTQSPRADGADFFAQPALLDGCGQALGVFALDRPASSFVGHRARVVRFKGALRGETFFCLIELDELDAAAPTLRGDIAIHDEHGELLGEALGAEIELLEARRSDAAEPRRWLYEQQWVLAERAAERRQQVGHWLVLGSPVIAPLRDAMRERGVTTTFADSIRDPRALEALAHADLLGVSYLAPALEYALSPPEQAADAIDRVSRALEESLEPLRHLTASRPGFPVQLSWLTQGCWLVRPDDVPGAEGQAALWGLGKSCTAEHPEYGGRLIDLPAGALLGEPSPTVIDHLVSSLLDEVAEKQLAIREDGIFLNRLTRHTPAIGGEALRFRPDATYLVTGGLGGIGLALAEWLAERGACRLILVGRTPLPARRRWSALDPRSKEGIAVDVIRRLERRGVSVQVAALDVANEAEVQRFLADHRDEAWPAIRGVVHAAGVATGGPLRDMTATAFAQQLRPKLQAAWILQRALAEESLDFFVLCSSAAALIPSPLVGAYAAANACLDALVERRRRAGQSGLSIAFGPWAEVGMAAEYQQQQARASTSPSTMTPMKTADALHLIGQLWQGTCGRPAILPIDWSLWQTRYRRLLEQPLFARFAAPAAARADDADLDPAADLASLPVAVQGQGLLAGLSRLIQQVLGHHGELDVEKSFSELGVDSLMAFEAKEKIARVWSVDLPVLELLHAANIAELAQLVERRLAGSAPVDVRWPRLPTPCEFPSLDGLTIHGHLSLPTGPGPHPAIVVHTADTGGALDDQGRYVHLFEHEPLVRAGFAVLTVDQRGAPGHGDAYAGAADLGGADVEDLLAAARYLADRPDIDDARIGLVGTSRGAYAGLLALQRAPDRFRAAVLRMGFYDPLEYGRNERQLRPETAPLLKLLPSWDAWFERMGAPERNPLNRLDQVTASLFVIHGEDDRIADVEHSRRLVSAMTAAGRPTELRTIPGVGHDIEEVHPVWREIWDEITSFLHNHLSPASETEAAE</sequence>
<dbReference type="FunFam" id="3.40.50.12780:FF:000013">
    <property type="entry name" value="Long-chain-fatty-acid--AMP ligase FadD32"/>
    <property type="match status" value="1"/>
</dbReference>
<keyword evidence="5" id="KW-0808">Transferase</keyword>
<dbReference type="PROSITE" id="PS00012">
    <property type="entry name" value="PHOSPHOPANTETHEINE"/>
    <property type="match status" value="3"/>
</dbReference>
<keyword evidence="3" id="KW-0597">Phosphoprotein</keyword>
<feature type="region of interest" description="N-terminal hotdog fold" evidence="10">
    <location>
        <begin position="6198"/>
        <end position="6324"/>
    </location>
</feature>
<dbReference type="Pfam" id="PF16197">
    <property type="entry name" value="KAsynt_C_assoc"/>
    <property type="match status" value="3"/>
</dbReference>
<dbReference type="InterPro" id="IPR036291">
    <property type="entry name" value="NAD(P)-bd_dom_sf"/>
</dbReference>